<dbReference type="HOGENOM" id="CLU_1110730_0_0_5"/>
<evidence type="ECO:0000313" key="3">
    <source>
        <dbReference type="EMBL" id="ACK51299.1"/>
    </source>
</evidence>
<dbReference type="Proteomes" id="UP000002257">
    <property type="component" value="Chromosome"/>
</dbReference>
<dbReference type="PANTHER" id="PTHR43667:SF2">
    <property type="entry name" value="FATTY ACID C-METHYL TRANSFERASE"/>
    <property type="match status" value="1"/>
</dbReference>
<protein>
    <submittedName>
        <fullName evidence="3">Methyltransferase type 12</fullName>
    </submittedName>
</protein>
<dbReference type="STRING" id="395965.Msil_2369"/>
<keyword evidence="3" id="KW-0808">Transferase</keyword>
<dbReference type="Gene3D" id="3.40.50.150">
    <property type="entry name" value="Vaccinia Virus protein VP39"/>
    <property type="match status" value="1"/>
</dbReference>
<dbReference type="SUPFAM" id="SSF53335">
    <property type="entry name" value="S-adenosyl-L-methionine-dependent methyltransferases"/>
    <property type="match status" value="1"/>
</dbReference>
<dbReference type="PANTHER" id="PTHR43667">
    <property type="entry name" value="CYCLOPROPANE-FATTY-ACYL-PHOSPHOLIPID SYNTHASE"/>
    <property type="match status" value="1"/>
</dbReference>
<dbReference type="EMBL" id="CP001280">
    <property type="protein sequence ID" value="ACK51299.1"/>
    <property type="molecule type" value="Genomic_DNA"/>
</dbReference>
<sequence length="252" mass="27861">MTNPYDLVRYPNWPVSETHPASLNTFASLYGRPAAQLSACRVLEIGCGEGVNLMSMAVGAPKSEFVGIDLAEAPVEMGRTMARAAGLANVTLLARDLCEDTSDLGEFDYIIAHGVYAWVPAVVQRALMQVAAERLRPDGLFFVSYNALPGCRLRQALRDLMLSRAQGVSDPIERLAIAREALARFAQTWSADDPFQNALIGEARDILERPRARAIPRRTGRDLCAAARERSGRRGSRRRPHLSLRRKTKPQF</sequence>
<dbReference type="InterPro" id="IPR025714">
    <property type="entry name" value="Methyltranfer_dom"/>
</dbReference>
<dbReference type="GO" id="GO:0008168">
    <property type="term" value="F:methyltransferase activity"/>
    <property type="evidence" value="ECO:0007669"/>
    <property type="project" value="UniProtKB-KW"/>
</dbReference>
<dbReference type="eggNOG" id="COG2227">
    <property type="taxonomic scope" value="Bacteria"/>
</dbReference>
<evidence type="ECO:0000256" key="1">
    <source>
        <dbReference type="SAM" id="MobiDB-lite"/>
    </source>
</evidence>
<organism evidence="3 4">
    <name type="scientific">Methylocella silvestris (strain DSM 15510 / CIP 108128 / LMG 27833 / NCIMB 13906 / BL2)</name>
    <dbReference type="NCBI Taxonomy" id="395965"/>
    <lineage>
        <taxon>Bacteria</taxon>
        <taxon>Pseudomonadati</taxon>
        <taxon>Pseudomonadota</taxon>
        <taxon>Alphaproteobacteria</taxon>
        <taxon>Hyphomicrobiales</taxon>
        <taxon>Beijerinckiaceae</taxon>
        <taxon>Methylocella</taxon>
    </lineage>
</organism>
<dbReference type="AlphaFoldDB" id="B8EII0"/>
<accession>B8EII0</accession>
<dbReference type="KEGG" id="msl:Msil_2369"/>
<reference evidence="3 4" key="1">
    <citation type="journal article" date="2010" name="J. Bacteriol.">
        <title>Complete genome sequence of the aerobic facultative methanotroph Methylocella silvestris BL2.</title>
        <authorList>
            <person name="Chen Y."/>
            <person name="Crombie A."/>
            <person name="Rahman M.T."/>
            <person name="Dedysh S.N."/>
            <person name="Liesack W."/>
            <person name="Stott M.B."/>
            <person name="Alam M."/>
            <person name="Theisen A.R."/>
            <person name="Murrell J.C."/>
            <person name="Dunfield P.F."/>
        </authorList>
    </citation>
    <scope>NUCLEOTIDE SEQUENCE [LARGE SCALE GENOMIC DNA]</scope>
    <source>
        <strain evidence="4">DSM 15510 / CIP 108128 / LMG 27833 / NCIMB 13906 / BL2</strain>
    </source>
</reference>
<keyword evidence="4" id="KW-1185">Reference proteome</keyword>
<dbReference type="RefSeq" id="WP_012591368.1">
    <property type="nucleotide sequence ID" value="NC_011666.1"/>
</dbReference>
<dbReference type="OrthoDB" id="5298787at2"/>
<proteinExistence type="predicted"/>
<name>B8EII0_METSB</name>
<feature type="domain" description="Methyltransferase" evidence="2">
    <location>
        <begin position="38"/>
        <end position="147"/>
    </location>
</feature>
<evidence type="ECO:0000259" key="2">
    <source>
        <dbReference type="Pfam" id="PF13847"/>
    </source>
</evidence>
<keyword evidence="3" id="KW-0489">Methyltransferase</keyword>
<evidence type="ECO:0000313" key="4">
    <source>
        <dbReference type="Proteomes" id="UP000002257"/>
    </source>
</evidence>
<dbReference type="Pfam" id="PF13847">
    <property type="entry name" value="Methyltransf_31"/>
    <property type="match status" value="1"/>
</dbReference>
<feature type="region of interest" description="Disordered" evidence="1">
    <location>
        <begin position="218"/>
        <end position="252"/>
    </location>
</feature>
<dbReference type="InterPro" id="IPR029063">
    <property type="entry name" value="SAM-dependent_MTases_sf"/>
</dbReference>
<feature type="compositionally biased region" description="Basic residues" evidence="1">
    <location>
        <begin position="233"/>
        <end position="252"/>
    </location>
</feature>
<dbReference type="GO" id="GO:0032259">
    <property type="term" value="P:methylation"/>
    <property type="evidence" value="ECO:0007669"/>
    <property type="project" value="UniProtKB-KW"/>
</dbReference>
<gene>
    <name evidence="3" type="ordered locus">Msil_2369</name>
</gene>
<dbReference type="CDD" id="cd02440">
    <property type="entry name" value="AdoMet_MTases"/>
    <property type="match status" value="1"/>
</dbReference>
<dbReference type="InterPro" id="IPR050723">
    <property type="entry name" value="CFA/CMAS"/>
</dbReference>